<dbReference type="RefSeq" id="WP_245128455.1">
    <property type="nucleotide sequence ID" value="NZ_JALJEJ010000001.1"/>
</dbReference>
<dbReference type="PANTHER" id="PTHR43280:SF32">
    <property type="entry name" value="TRANSCRIPTIONAL REGULATORY PROTEIN"/>
    <property type="match status" value="1"/>
</dbReference>
<dbReference type="Pfam" id="PF12833">
    <property type="entry name" value="HTH_18"/>
    <property type="match status" value="1"/>
</dbReference>
<dbReference type="GO" id="GO:0003700">
    <property type="term" value="F:DNA-binding transcription factor activity"/>
    <property type="evidence" value="ECO:0007669"/>
    <property type="project" value="InterPro"/>
</dbReference>
<gene>
    <name evidence="5" type="ORF">MUY27_02825</name>
</gene>
<keyword evidence="2" id="KW-0238">DNA-binding</keyword>
<evidence type="ECO:0000256" key="2">
    <source>
        <dbReference type="ARBA" id="ARBA00023125"/>
    </source>
</evidence>
<dbReference type="InterPro" id="IPR014710">
    <property type="entry name" value="RmlC-like_jellyroll"/>
</dbReference>
<keyword evidence="1" id="KW-0805">Transcription regulation</keyword>
<dbReference type="InterPro" id="IPR009057">
    <property type="entry name" value="Homeodomain-like_sf"/>
</dbReference>
<dbReference type="PANTHER" id="PTHR43280">
    <property type="entry name" value="ARAC-FAMILY TRANSCRIPTIONAL REGULATOR"/>
    <property type="match status" value="1"/>
</dbReference>
<dbReference type="AlphaFoldDB" id="A0A9X1X0Z8"/>
<dbReference type="SUPFAM" id="SSF51215">
    <property type="entry name" value="Regulatory protein AraC"/>
    <property type="match status" value="1"/>
</dbReference>
<dbReference type="SUPFAM" id="SSF46689">
    <property type="entry name" value="Homeodomain-like"/>
    <property type="match status" value="1"/>
</dbReference>
<feature type="domain" description="HTH araC/xylS-type" evidence="4">
    <location>
        <begin position="189"/>
        <end position="287"/>
    </location>
</feature>
<evidence type="ECO:0000259" key="4">
    <source>
        <dbReference type="PROSITE" id="PS01124"/>
    </source>
</evidence>
<evidence type="ECO:0000256" key="1">
    <source>
        <dbReference type="ARBA" id="ARBA00023015"/>
    </source>
</evidence>
<dbReference type="Pfam" id="PF02311">
    <property type="entry name" value="AraC_binding"/>
    <property type="match status" value="1"/>
</dbReference>
<dbReference type="InterPro" id="IPR020449">
    <property type="entry name" value="Tscrpt_reg_AraC-type_HTH"/>
</dbReference>
<dbReference type="SMART" id="SM00342">
    <property type="entry name" value="HTH_ARAC"/>
    <property type="match status" value="1"/>
</dbReference>
<name>A0A9X1X0Z8_9SPHI</name>
<evidence type="ECO:0000313" key="5">
    <source>
        <dbReference type="EMBL" id="MCJ8208626.1"/>
    </source>
</evidence>
<comment type="caution">
    <text evidence="5">The sequence shown here is derived from an EMBL/GenBank/DDBJ whole genome shotgun (WGS) entry which is preliminary data.</text>
</comment>
<evidence type="ECO:0000256" key="3">
    <source>
        <dbReference type="ARBA" id="ARBA00023163"/>
    </source>
</evidence>
<keyword evidence="6" id="KW-1185">Reference proteome</keyword>
<accession>A0A9X1X0Z8</accession>
<dbReference type="EMBL" id="JALJEJ010000001">
    <property type="protein sequence ID" value="MCJ8208626.1"/>
    <property type="molecule type" value="Genomic_DNA"/>
</dbReference>
<evidence type="ECO:0000313" key="6">
    <source>
        <dbReference type="Proteomes" id="UP001139450"/>
    </source>
</evidence>
<dbReference type="GO" id="GO:0043565">
    <property type="term" value="F:sequence-specific DNA binding"/>
    <property type="evidence" value="ECO:0007669"/>
    <property type="project" value="InterPro"/>
</dbReference>
<dbReference type="PROSITE" id="PS01124">
    <property type="entry name" value="HTH_ARAC_FAMILY_2"/>
    <property type="match status" value="1"/>
</dbReference>
<dbReference type="Proteomes" id="UP001139450">
    <property type="component" value="Unassembled WGS sequence"/>
</dbReference>
<reference evidence="5" key="1">
    <citation type="submission" date="2022-04" db="EMBL/GenBank/DDBJ databases">
        <title>Mucilaginibacter sp. RS28 isolated from freshwater.</title>
        <authorList>
            <person name="Ko S.-R."/>
        </authorList>
    </citation>
    <scope>NUCLEOTIDE SEQUENCE</scope>
    <source>
        <strain evidence="5">RS28</strain>
    </source>
</reference>
<dbReference type="Gene3D" id="2.60.120.10">
    <property type="entry name" value="Jelly Rolls"/>
    <property type="match status" value="1"/>
</dbReference>
<protein>
    <submittedName>
        <fullName evidence="5">AraC family transcriptional regulator</fullName>
    </submittedName>
</protein>
<proteinExistence type="predicted"/>
<organism evidence="5 6">
    <name type="scientific">Mucilaginibacter straminoryzae</name>
    <dbReference type="NCBI Taxonomy" id="2932774"/>
    <lineage>
        <taxon>Bacteria</taxon>
        <taxon>Pseudomonadati</taxon>
        <taxon>Bacteroidota</taxon>
        <taxon>Sphingobacteriia</taxon>
        <taxon>Sphingobacteriales</taxon>
        <taxon>Sphingobacteriaceae</taxon>
        <taxon>Mucilaginibacter</taxon>
    </lineage>
</organism>
<sequence>MKEIFPVYDIGTLSKYTQEDILISRFGAYLQVHKNLHLPHRHNFYHLVLFTEGSGHHAIDFKNFPVTPHQIYFMIPGQVHSWSFEGKTDGYVVNFSPAFFQSFLQNADYLEQFPFFSGNIDYQVINLAGDVQQKAIAIFEQLINESEHGNPLSADMVRLLLLELFITISRTSLPAPAATVPSYNYTLLKNFQKLIDQNYKALRMPKEYAAMLYITPNHLNALCNDLLGISAGEVIRKRVVLEAKRLLVNFNLSVTEIAGELNFQDNSYFTKFFKKLEGVTPEEFRNEIKSHTK</sequence>
<keyword evidence="3" id="KW-0804">Transcription</keyword>
<dbReference type="InterPro" id="IPR037923">
    <property type="entry name" value="HTH-like"/>
</dbReference>
<dbReference type="Gene3D" id="1.10.10.60">
    <property type="entry name" value="Homeodomain-like"/>
    <property type="match status" value="1"/>
</dbReference>
<dbReference type="PRINTS" id="PR00032">
    <property type="entry name" value="HTHARAC"/>
</dbReference>
<dbReference type="InterPro" id="IPR003313">
    <property type="entry name" value="AraC-bd"/>
</dbReference>
<dbReference type="InterPro" id="IPR018060">
    <property type="entry name" value="HTH_AraC"/>
</dbReference>